<evidence type="ECO:0000256" key="7">
    <source>
        <dbReference type="ARBA" id="ARBA00022723"/>
    </source>
</evidence>
<evidence type="ECO:0000256" key="4">
    <source>
        <dbReference type="ARBA" id="ARBA00022695"/>
    </source>
</evidence>
<dbReference type="GO" id="GO:0003677">
    <property type="term" value="F:DNA binding"/>
    <property type="evidence" value="ECO:0007669"/>
    <property type="project" value="UniProtKB-KW"/>
</dbReference>
<keyword evidence="8" id="KW-0547">Nucleotide-binding</keyword>
<dbReference type="GO" id="GO:0016779">
    <property type="term" value="F:nucleotidyltransferase activity"/>
    <property type="evidence" value="ECO:0007669"/>
    <property type="project" value="UniProtKB-KW"/>
</dbReference>
<keyword evidence="7" id="KW-0479">Metal-binding</keyword>
<evidence type="ECO:0000256" key="8">
    <source>
        <dbReference type="ARBA" id="ARBA00022741"/>
    </source>
</evidence>
<keyword evidence="5" id="KW-0235">DNA replication</keyword>
<dbReference type="PRINTS" id="PR00228">
    <property type="entry name" value="GEMCOATCLVL1"/>
</dbReference>
<evidence type="ECO:0000256" key="5">
    <source>
        <dbReference type="ARBA" id="ARBA00022705"/>
    </source>
</evidence>
<dbReference type="GO" id="GO:0000166">
    <property type="term" value="F:nucleotide binding"/>
    <property type="evidence" value="ECO:0007669"/>
    <property type="project" value="UniProtKB-KW"/>
</dbReference>
<dbReference type="Gene3D" id="3.40.1310.20">
    <property type="match status" value="1"/>
</dbReference>
<reference evidence="14" key="1">
    <citation type="submission" date="2021-07" db="EMBL/GenBank/DDBJ databases">
        <title>Communication and adaptive evolution of viruses within giant pandas and their associated organisms in a local ecological environment.</title>
        <authorList>
            <person name="Zhao M."/>
            <person name="Liu S."/>
            <person name="Zhang W."/>
        </authorList>
    </citation>
    <scope>NUCLEOTIDE SEQUENCE</scope>
    <source>
        <strain evidence="14">Rpf281geno04-12</strain>
    </source>
</reference>
<keyword evidence="9" id="KW-0255">Endonuclease</keyword>
<keyword evidence="10" id="KW-0378">Hydrolase</keyword>
<protein>
    <submittedName>
        <fullName evidence="14">Replication-associated protein</fullName>
    </submittedName>
</protein>
<dbReference type="InterPro" id="IPR001301">
    <property type="entry name" value="Gemini_AL1_CLV"/>
</dbReference>
<evidence type="ECO:0000256" key="3">
    <source>
        <dbReference type="ARBA" id="ARBA00022679"/>
    </source>
</evidence>
<dbReference type="InterPro" id="IPR049912">
    <property type="entry name" value="CRESS_DNA_REP"/>
</dbReference>
<evidence type="ECO:0000313" key="14">
    <source>
        <dbReference type="EMBL" id="UBJ26157.1"/>
    </source>
</evidence>
<evidence type="ECO:0000256" key="10">
    <source>
        <dbReference type="ARBA" id="ARBA00022801"/>
    </source>
</evidence>
<dbReference type="GO" id="GO:0006260">
    <property type="term" value="P:DNA replication"/>
    <property type="evidence" value="ECO:0007669"/>
    <property type="project" value="UniProtKB-KW"/>
</dbReference>
<evidence type="ECO:0000256" key="9">
    <source>
        <dbReference type="ARBA" id="ARBA00022759"/>
    </source>
</evidence>
<keyword evidence="4" id="KW-0548">Nucleotidyltransferase</keyword>
<evidence type="ECO:0000256" key="6">
    <source>
        <dbReference type="ARBA" id="ARBA00022722"/>
    </source>
</evidence>
<dbReference type="GO" id="GO:0005198">
    <property type="term" value="F:structural molecule activity"/>
    <property type="evidence" value="ECO:0007669"/>
    <property type="project" value="InterPro"/>
</dbReference>
<keyword evidence="6" id="KW-0540">Nuclease</keyword>
<dbReference type="PROSITE" id="PS52020">
    <property type="entry name" value="CRESS_DNA_REP"/>
    <property type="match status" value="1"/>
</dbReference>
<keyword evidence="12" id="KW-0238">DNA-binding</keyword>
<keyword evidence="11" id="KW-0190">Covalent protein-DNA linkage</keyword>
<evidence type="ECO:0000256" key="12">
    <source>
        <dbReference type="ARBA" id="ARBA00023125"/>
    </source>
</evidence>
<dbReference type="GO" id="GO:0004519">
    <property type="term" value="F:endonuclease activity"/>
    <property type="evidence" value="ECO:0007669"/>
    <property type="project" value="UniProtKB-KW"/>
</dbReference>
<evidence type="ECO:0000256" key="1">
    <source>
        <dbReference type="ARBA" id="ARBA00004147"/>
    </source>
</evidence>
<proteinExistence type="predicted"/>
<comment type="subcellular location">
    <subcellularLocation>
        <location evidence="1">Host nucleus</location>
    </subcellularLocation>
</comment>
<dbReference type="GO" id="GO:0016787">
    <property type="term" value="F:hydrolase activity"/>
    <property type="evidence" value="ECO:0007669"/>
    <property type="project" value="UniProtKB-KW"/>
</dbReference>
<evidence type="ECO:0000259" key="13">
    <source>
        <dbReference type="PROSITE" id="PS52020"/>
    </source>
</evidence>
<evidence type="ECO:0000256" key="11">
    <source>
        <dbReference type="ARBA" id="ARBA00023124"/>
    </source>
</evidence>
<dbReference type="GO" id="GO:0046872">
    <property type="term" value="F:metal ion binding"/>
    <property type="evidence" value="ECO:0007669"/>
    <property type="project" value="UniProtKB-KW"/>
</dbReference>
<feature type="domain" description="CRESS-DNA virus Rep endonuclease" evidence="13">
    <location>
        <begin position="4"/>
        <end position="103"/>
    </location>
</feature>
<dbReference type="Pfam" id="PF00799">
    <property type="entry name" value="Gemini_AL1"/>
    <property type="match status" value="1"/>
</dbReference>
<evidence type="ECO:0000256" key="2">
    <source>
        <dbReference type="ARBA" id="ARBA00022562"/>
    </source>
</evidence>
<name>A0A8K1M4Q5_9VIRU</name>
<dbReference type="EMBL" id="MZ556170">
    <property type="protein sequence ID" value="UBJ26157.1"/>
    <property type="molecule type" value="Genomic_DNA"/>
</dbReference>
<organism evidence="14">
    <name type="scientific">Red panda feces-associated gemycircularvirus</name>
    <dbReference type="NCBI Taxonomy" id="2864013"/>
    <lineage>
        <taxon>Viruses</taxon>
        <taxon>Monodnaviria</taxon>
        <taxon>Shotokuvirae</taxon>
        <taxon>Cressdnaviricota</taxon>
        <taxon>Repensiviricetes</taxon>
        <taxon>Geplafuvirales</taxon>
        <taxon>Genomoviridae</taxon>
        <taxon>Gemycircularvirus</taxon>
    </lineage>
</organism>
<sequence length="332" mass="37210">MSFHCNARYFLVTYSQCGDLDEWAVNDLFAGLGAECIVAREHHVAGGVHLHVFVDFGRKFRSRKTDVFDVGGFHPNIEPTRWTPASGYDYATKDGEIVAGGLVRPVERSVGRGASHTKWAEIASAGSREEFWALCEELDPKALITSFPSLQKYADWNFRDIPTPYATPPGITFDVSRYAGCDDWLQQSGIGLGNTLIGRRLSLVLFGASRLGKTLWARSLGKHIYFGGLFSAAEAAKAATADYAIFDDMQGGLDFFHGYKNWLGCQQEFTVKRLYRDPHLMRWGKPCIWICNKDPRIVNDKSTVDLDWLDLNCIFVQVDQPTFHANTTSMTD</sequence>
<dbReference type="SUPFAM" id="SSF55464">
    <property type="entry name" value="Origin of replication-binding domain, RBD-like"/>
    <property type="match status" value="1"/>
</dbReference>
<keyword evidence="3" id="KW-0808">Transferase</keyword>
<keyword evidence="2" id="KW-1048">Host nucleus</keyword>
<dbReference type="GO" id="GO:0042025">
    <property type="term" value="C:host cell nucleus"/>
    <property type="evidence" value="ECO:0007669"/>
    <property type="project" value="UniProtKB-SubCell"/>
</dbReference>
<accession>A0A8K1M4Q5</accession>